<proteinExistence type="predicted"/>
<dbReference type="Proteomes" id="UP001429564">
    <property type="component" value="Unassembled WGS sequence"/>
</dbReference>
<accession>A0ABX0WEB2</accession>
<dbReference type="EMBL" id="QHLQ01000028">
    <property type="protein sequence ID" value="NIZ63095.1"/>
    <property type="molecule type" value="Genomic_DNA"/>
</dbReference>
<organism evidence="1 2">
    <name type="scientific">Parasedimentitalea denitrificans</name>
    <dbReference type="NCBI Taxonomy" id="2211118"/>
    <lineage>
        <taxon>Bacteria</taxon>
        <taxon>Pseudomonadati</taxon>
        <taxon>Pseudomonadota</taxon>
        <taxon>Alphaproteobacteria</taxon>
        <taxon>Rhodobacterales</taxon>
        <taxon>Paracoccaceae</taxon>
        <taxon>Parasedimentitalea</taxon>
    </lineage>
</organism>
<reference evidence="1 2" key="1">
    <citation type="submission" date="2018-05" db="EMBL/GenBank/DDBJ databases">
        <authorList>
            <person name="Zhang Y.-J."/>
        </authorList>
    </citation>
    <scope>NUCLEOTIDE SEQUENCE [LARGE SCALE GENOMIC DNA]</scope>
    <source>
        <strain evidence="1 2">CY04</strain>
    </source>
</reference>
<evidence type="ECO:0000313" key="1">
    <source>
        <dbReference type="EMBL" id="NIZ63095.1"/>
    </source>
</evidence>
<protein>
    <submittedName>
        <fullName evidence="1">Uncharacterized protein</fullName>
    </submittedName>
</protein>
<name>A0ABX0WEB2_9RHOB</name>
<sequence>MTVIDDVIDLVKRISPECICDDCLAEKLELSVRQHANHKTRELEASSGFERSKRACSVCGGWKLSISATR</sequence>
<evidence type="ECO:0000313" key="2">
    <source>
        <dbReference type="Proteomes" id="UP001429564"/>
    </source>
</evidence>
<gene>
    <name evidence="1" type="ORF">DL239_19195</name>
</gene>
<keyword evidence="2" id="KW-1185">Reference proteome</keyword>
<comment type="caution">
    <text evidence="1">The sequence shown here is derived from an EMBL/GenBank/DDBJ whole genome shotgun (WGS) entry which is preliminary data.</text>
</comment>